<organism evidence="8">
    <name type="scientific">Pneumocystis jirovecii</name>
    <name type="common">Human pneumocystis pneumonia agent</name>
    <dbReference type="NCBI Taxonomy" id="42068"/>
    <lineage>
        <taxon>Eukaryota</taxon>
        <taxon>Fungi</taxon>
        <taxon>Dikarya</taxon>
        <taxon>Ascomycota</taxon>
        <taxon>Taphrinomycotina</taxon>
        <taxon>Pneumocystomycetes</taxon>
        <taxon>Pneumocystaceae</taxon>
        <taxon>Pneumocystis</taxon>
    </lineage>
</organism>
<sequence length="805" mass="95208">MFLFEKNTFWKNIALKRTINLGKKQKETKELLLKKVANDRRKRDDERRKQSAVLLLQKIIRSRIAMKHAKDSLRYDFDYDIFEYKSSLKFSDNFFLKNIRRLIFFYQAENDFYRLYDLVEVISKQFYSRNSSLLLLLPNISSWIACHFGYILIKTINFTNDITFHRFIFGLLPELACLNVSLINLEMLKIIISSPDIQLFILAVTKPLEYFRMFEYSVQKTVLSEFIMGFFILTNKYGDLMNSIIFQLENFFSRFIFLHIILDINFECFSKEELLWILHNVLLYLVDLDSIKLRLSSLDEVVCISIVTVILANVSIRTYCDYDSRLCLKTEHIAQIMKYVFPSTIVNISKFFLVLMEFWPFKRSEIMTQLVIASTSIEKCKNINMLSVLWGIVKSDIKVLEDSGNVNLCESNFFLRWSGQWYTMILLFELYSRILMTMVDDEFFDSMRKFIIFDDIEILMNFLKELSYIFYCRTQYLEMYFQINDMYWFNIIRLRNVVTTLIQQLFIRDSRRPFFSHDYWLFNNRIDMTMFVSFAISELLKNDEKADDSNQLISITDNVLDSTKFYINVLRKFPFYIPFSMRIHILQSLIAHDMEISGYSDSWNVLNRFSVTIRRDNIFDDGFATLYSIGKDIKKPISIIFVDRYGLPEVGIDGGGITKEFLVSICKQAFDIDFGLFCETHEHLLYPNPHSYAREPAQLLCFEFLGRLVGKCIYETILLDVTFAPFFLMKLLGKMIDDLFVLDPELYKGLIFLKRYTGDVENDLFLNFTVIEQEFGKSITVELVADGSNVSVTKKKSVEIYIYFG</sequence>
<feature type="domain" description="HECT" evidence="6">
    <location>
        <begin position="632"/>
        <end position="799"/>
    </location>
</feature>
<accession>L0P968</accession>
<dbReference type="STRING" id="1209962.L0P968"/>
<dbReference type="EMBL" id="CAKM01000099">
    <property type="protein sequence ID" value="CCJ28644.1"/>
    <property type="molecule type" value="Genomic_DNA"/>
</dbReference>
<dbReference type="SMART" id="SM00119">
    <property type="entry name" value="HECTc"/>
    <property type="match status" value="1"/>
</dbReference>
<dbReference type="PANTHER" id="PTHR45700">
    <property type="entry name" value="UBIQUITIN-PROTEIN LIGASE E3C"/>
    <property type="match status" value="1"/>
</dbReference>
<evidence type="ECO:0000256" key="4">
    <source>
        <dbReference type="ARBA" id="ARBA00022786"/>
    </source>
</evidence>
<dbReference type="GO" id="GO:0061630">
    <property type="term" value="F:ubiquitin protein ligase activity"/>
    <property type="evidence" value="ECO:0007669"/>
    <property type="project" value="UniProtKB-EC"/>
</dbReference>
<comment type="catalytic activity">
    <reaction evidence="1">
        <text>S-ubiquitinyl-[E2 ubiquitin-conjugating enzyme]-L-cysteine + [acceptor protein]-L-lysine = [E2 ubiquitin-conjugating enzyme]-L-cysteine + N(6)-ubiquitinyl-[acceptor protein]-L-lysine.</text>
        <dbReference type="EC" id="2.3.2.26"/>
    </reaction>
</comment>
<reference evidence="7 8" key="1">
    <citation type="journal article" date="2012" name="MBio">
        <title>De novo assembly of the Pneumocystis jirovecii genome from a single bronchoalveolar lavage fluid specimen from a patient.</title>
        <authorList>
            <person name="Cisse O.H."/>
            <person name="Pagni M."/>
            <person name="Hauser P.M."/>
        </authorList>
    </citation>
    <scope>NUCLEOTIDE SEQUENCE [LARGE SCALE GENOMIC DNA]</scope>
    <source>
        <strain evidence="7 8">SE8</strain>
    </source>
</reference>
<evidence type="ECO:0000256" key="3">
    <source>
        <dbReference type="ARBA" id="ARBA00022679"/>
    </source>
</evidence>
<dbReference type="InterPro" id="IPR000569">
    <property type="entry name" value="HECT_dom"/>
</dbReference>
<feature type="non-terminal residue" evidence="7">
    <location>
        <position position="805"/>
    </location>
</feature>
<evidence type="ECO:0000313" key="8">
    <source>
        <dbReference type="Proteomes" id="UP000010422"/>
    </source>
</evidence>
<keyword evidence="3" id="KW-0808">Transferase</keyword>
<dbReference type="PROSITE" id="PS50237">
    <property type="entry name" value="HECT"/>
    <property type="match status" value="1"/>
</dbReference>
<dbReference type="Gene3D" id="3.90.1750.10">
    <property type="entry name" value="Hect, E3 ligase catalytic domains"/>
    <property type="match status" value="1"/>
</dbReference>
<dbReference type="AlphaFoldDB" id="L0P968"/>
<evidence type="ECO:0000313" key="7">
    <source>
        <dbReference type="EMBL" id="CCJ28644.1"/>
    </source>
</evidence>
<comment type="caution">
    <text evidence="5">Lacks conserved residue(s) required for the propagation of feature annotation.</text>
</comment>
<dbReference type="InterPro" id="IPR035983">
    <property type="entry name" value="Hect_E3_ubiquitin_ligase"/>
</dbReference>
<gene>
    <name evidence="7" type="ORF">PNEJI1_003520</name>
</gene>
<dbReference type="GO" id="GO:0000209">
    <property type="term" value="P:protein polyubiquitination"/>
    <property type="evidence" value="ECO:0007669"/>
    <property type="project" value="InterPro"/>
</dbReference>
<proteinExistence type="predicted"/>
<name>L0P968_PNEJI</name>
<evidence type="ECO:0000256" key="1">
    <source>
        <dbReference type="ARBA" id="ARBA00000885"/>
    </source>
</evidence>
<dbReference type="SUPFAM" id="SSF56204">
    <property type="entry name" value="Hect, E3 ligase catalytic domain"/>
    <property type="match status" value="1"/>
</dbReference>
<dbReference type="Proteomes" id="UP000010422">
    <property type="component" value="Unassembled WGS sequence"/>
</dbReference>
<dbReference type="VEuPathDB" id="FungiDB:PNEJI1_003520"/>
<dbReference type="Pfam" id="PF00632">
    <property type="entry name" value="HECT"/>
    <property type="match status" value="1"/>
</dbReference>
<evidence type="ECO:0000259" key="6">
    <source>
        <dbReference type="PROSITE" id="PS50237"/>
    </source>
</evidence>
<keyword evidence="4 5" id="KW-0833">Ubl conjugation pathway</keyword>
<dbReference type="InterPro" id="IPR044611">
    <property type="entry name" value="E3A/B/C-like"/>
</dbReference>
<dbReference type="InParanoid" id="L0P968"/>
<comment type="caution">
    <text evidence="7">The sequence shown here is derived from an EMBL/GenBank/DDBJ whole genome shotgun (WGS) entry which is preliminary data.</text>
</comment>
<evidence type="ECO:0000256" key="2">
    <source>
        <dbReference type="ARBA" id="ARBA00012485"/>
    </source>
</evidence>
<protein>
    <recommendedName>
        <fullName evidence="2">HECT-type E3 ubiquitin transferase</fullName>
        <ecNumber evidence="2">2.3.2.26</ecNumber>
    </recommendedName>
</protein>
<dbReference type="PANTHER" id="PTHR45700:SF2">
    <property type="entry name" value="UBIQUITIN-PROTEIN LIGASE E3C"/>
    <property type="match status" value="1"/>
</dbReference>
<dbReference type="EC" id="2.3.2.26" evidence="2"/>
<evidence type="ECO:0000256" key="5">
    <source>
        <dbReference type="PROSITE-ProRule" id="PRU00104"/>
    </source>
</evidence>